<feature type="compositionally biased region" description="Basic and acidic residues" evidence="1">
    <location>
        <begin position="23"/>
        <end position="34"/>
    </location>
</feature>
<evidence type="ECO:0000256" key="1">
    <source>
        <dbReference type="SAM" id="MobiDB-lite"/>
    </source>
</evidence>
<gene>
    <name evidence="2" type="ORF">IEZ26_21500</name>
</gene>
<keyword evidence="3" id="KW-1185">Reference proteome</keyword>
<organism evidence="2 3">
    <name type="scientific">Nocardioides cavernae</name>
    <dbReference type="NCBI Taxonomy" id="1921566"/>
    <lineage>
        <taxon>Bacteria</taxon>
        <taxon>Bacillati</taxon>
        <taxon>Actinomycetota</taxon>
        <taxon>Actinomycetes</taxon>
        <taxon>Propionibacteriales</taxon>
        <taxon>Nocardioidaceae</taxon>
        <taxon>Nocardioides</taxon>
    </lineage>
</organism>
<sequence>MMVRDGAVGAGSGGRVPHSVAARSRDERREGARDRATLEFGDRADAALDLLDLLELAWHDSHGDAAPPTEVVEDVWTVASGDLAQLASASRLAVTDWRDLRLAADELRARG</sequence>
<comment type="caution">
    <text evidence="2">The sequence shown here is derived from an EMBL/GenBank/DDBJ whole genome shotgun (WGS) entry which is preliminary data.</text>
</comment>
<dbReference type="EMBL" id="JACXYZ010000004">
    <property type="protein sequence ID" value="MBD3927212.1"/>
    <property type="molecule type" value="Genomic_DNA"/>
</dbReference>
<proteinExistence type="predicted"/>
<evidence type="ECO:0000313" key="3">
    <source>
        <dbReference type="Proteomes" id="UP000618818"/>
    </source>
</evidence>
<feature type="region of interest" description="Disordered" evidence="1">
    <location>
        <begin position="1"/>
        <end position="34"/>
    </location>
</feature>
<dbReference type="RefSeq" id="WP_191197036.1">
    <property type="nucleotide sequence ID" value="NZ_JACXYZ010000004.1"/>
</dbReference>
<reference evidence="2 3" key="1">
    <citation type="submission" date="2020-09" db="EMBL/GenBank/DDBJ databases">
        <title>novel species in genus Nocardioides.</title>
        <authorList>
            <person name="Zhang G."/>
        </authorList>
    </citation>
    <scope>NUCLEOTIDE SEQUENCE [LARGE SCALE GENOMIC DNA]</scope>
    <source>
        <strain evidence="2 3">KCTC 39551</strain>
    </source>
</reference>
<protein>
    <submittedName>
        <fullName evidence="2">Uncharacterized protein</fullName>
    </submittedName>
</protein>
<accession>A0ABR8NGG8</accession>
<evidence type="ECO:0000313" key="2">
    <source>
        <dbReference type="EMBL" id="MBD3927212.1"/>
    </source>
</evidence>
<name>A0ABR8NGG8_9ACTN</name>
<dbReference type="Proteomes" id="UP000618818">
    <property type="component" value="Unassembled WGS sequence"/>
</dbReference>